<dbReference type="InterPro" id="IPR058512">
    <property type="entry name" value="DUF8199"/>
</dbReference>
<accession>A0A6I2MJJ6</accession>
<dbReference type="AlphaFoldDB" id="A0A6I2MJJ6"/>
<dbReference type="EMBL" id="WKJH01000001">
    <property type="protein sequence ID" value="MRX62695.1"/>
    <property type="molecule type" value="Genomic_DNA"/>
</dbReference>
<dbReference type="NCBIfam" id="NF047658">
    <property type="entry name" value="HYC_CC_PP"/>
    <property type="match status" value="1"/>
</dbReference>
<reference evidence="1 2" key="1">
    <citation type="submission" date="2019-11" db="EMBL/GenBank/DDBJ databases">
        <title>Maribacter lutea sp. nov., a marine bacterium isolated from intertidal sand.</title>
        <authorList>
            <person name="Liu A."/>
        </authorList>
    </citation>
    <scope>NUCLEOTIDE SEQUENCE [LARGE SCALE GENOMIC DNA]</scope>
    <source>
        <strain evidence="1 2">RZ05</strain>
    </source>
</reference>
<dbReference type="OrthoDB" id="1493875at2"/>
<keyword evidence="2" id="KW-1185">Reference proteome</keyword>
<proteinExistence type="predicted"/>
<evidence type="ECO:0000313" key="2">
    <source>
        <dbReference type="Proteomes" id="UP000443153"/>
    </source>
</evidence>
<evidence type="ECO:0000313" key="1">
    <source>
        <dbReference type="EMBL" id="MRX62695.1"/>
    </source>
</evidence>
<organism evidence="1 2">
    <name type="scientific">Maribacter luteus</name>
    <dbReference type="NCBI Taxonomy" id="2594478"/>
    <lineage>
        <taxon>Bacteria</taxon>
        <taxon>Pseudomonadati</taxon>
        <taxon>Bacteroidota</taxon>
        <taxon>Flavobacteriia</taxon>
        <taxon>Flavobacteriales</taxon>
        <taxon>Flavobacteriaceae</taxon>
        <taxon>Maribacter</taxon>
    </lineage>
</organism>
<comment type="caution">
    <text evidence="1">The sequence shown here is derived from an EMBL/GenBank/DDBJ whole genome shotgun (WGS) entry which is preliminary data.</text>
</comment>
<protein>
    <submittedName>
        <fullName evidence="1">Uncharacterized protein</fullName>
    </submittedName>
</protein>
<dbReference type="Proteomes" id="UP000443153">
    <property type="component" value="Unassembled WGS sequence"/>
</dbReference>
<name>A0A6I2MJJ6_9FLAO</name>
<gene>
    <name evidence="1" type="ORF">GJ691_00820</name>
</gene>
<dbReference type="InterPro" id="IPR058060">
    <property type="entry name" value="HYC_CC_PP"/>
</dbReference>
<sequence length="125" mass="14162">MALLLLVSTTSWKVEKHFCMGHLVDLAFFVDAQDCGMDLVSESSSETSIDKKSCCDDEVIAIQGQNDVKPSLNDIDVEQQQFLVAYSYSYLGLFTLKETREIPHKKYIPPKIVKDIQLLDDVFLI</sequence>
<dbReference type="Pfam" id="PF26622">
    <property type="entry name" value="DUF8199"/>
    <property type="match status" value="1"/>
</dbReference>